<evidence type="ECO:0000313" key="1">
    <source>
        <dbReference type="EMBL" id="OQB72830.1"/>
    </source>
</evidence>
<dbReference type="Proteomes" id="UP000485562">
    <property type="component" value="Unassembled WGS sequence"/>
</dbReference>
<dbReference type="EMBL" id="MWDQ01000111">
    <property type="protein sequence ID" value="OQB72830.1"/>
    <property type="molecule type" value="Genomic_DNA"/>
</dbReference>
<gene>
    <name evidence="1" type="ORF">BWX89_01198</name>
</gene>
<protein>
    <submittedName>
        <fullName evidence="1">Uncharacterized protein</fullName>
    </submittedName>
</protein>
<name>A0A1V6C7K9_UNCT6</name>
<organism evidence="1">
    <name type="scientific">candidate division TA06 bacterium ADurb.Bin131</name>
    <dbReference type="NCBI Taxonomy" id="1852827"/>
    <lineage>
        <taxon>Bacteria</taxon>
        <taxon>Bacteria division TA06</taxon>
    </lineage>
</organism>
<proteinExistence type="predicted"/>
<reference evidence="1" key="1">
    <citation type="submission" date="2017-02" db="EMBL/GenBank/DDBJ databases">
        <title>Delving into the versatile metabolic prowess of the omnipresent phylum Bacteroidetes.</title>
        <authorList>
            <person name="Nobu M.K."/>
            <person name="Mei R."/>
            <person name="Narihiro T."/>
            <person name="Kuroda K."/>
            <person name="Liu W.-T."/>
        </authorList>
    </citation>
    <scope>NUCLEOTIDE SEQUENCE</scope>
    <source>
        <strain evidence="1">ADurb.Bin131</strain>
    </source>
</reference>
<sequence length="108" mass="12587">MKEYFTDENVLKTLKKCEQSGINAIQARGDYIVMNWIELHRRQGGFLHWIAQTASEMHDVFQNIRVISASGAIAIYHHGTKTDRLWNERKIDSVKEYLKSIRDTGKVH</sequence>
<dbReference type="AlphaFoldDB" id="A0A1V6C7K9"/>
<accession>A0A1V6C7K9</accession>
<comment type="caution">
    <text evidence="1">The sequence shown here is derived from an EMBL/GenBank/DDBJ whole genome shotgun (WGS) entry which is preliminary data.</text>
</comment>